<comment type="caution">
    <text evidence="1">The sequence shown here is derived from an EMBL/GenBank/DDBJ whole genome shotgun (WGS) entry which is preliminary data.</text>
</comment>
<name>A0A109JRF9_9HYPH</name>
<sequence length="78" mass="8803">MQRSGELDFRTMSKAVRAWFLYYEESPDERASNVLSSAAIEFYNDGYRNAEDIAAMLIGTYVGLYSTRVNAPTSLAIH</sequence>
<dbReference type="EMBL" id="LNCD01000064">
    <property type="protein sequence ID" value="KWV53771.1"/>
    <property type="molecule type" value="Genomic_DNA"/>
</dbReference>
<evidence type="ECO:0000313" key="1">
    <source>
        <dbReference type="EMBL" id="KWV53771.1"/>
    </source>
</evidence>
<reference evidence="1 2" key="1">
    <citation type="submission" date="2015-11" db="EMBL/GenBank/DDBJ databases">
        <title>Draft Genome Sequence of the Strain BR 10423 (Rhizobium sp.) isolated from nodules of Mimosa pudica.</title>
        <authorList>
            <person name="Barauna A.C."/>
            <person name="Zilli J.E."/>
            <person name="Simoes-Araujo J.L."/>
            <person name="Reis V.M."/>
            <person name="James E.K."/>
            <person name="Reis F.B.Jr."/>
            <person name="Rouws L.F."/>
            <person name="Passos S.R."/>
            <person name="Gois S.R."/>
        </authorList>
    </citation>
    <scope>NUCLEOTIDE SEQUENCE [LARGE SCALE GENOMIC DNA]</scope>
    <source>
        <strain evidence="1 2">BR10423</strain>
    </source>
</reference>
<gene>
    <name evidence="1" type="ORF">AS026_03675</name>
</gene>
<dbReference type="AlphaFoldDB" id="A0A109JRF9"/>
<keyword evidence="2" id="KW-1185">Reference proteome</keyword>
<protein>
    <submittedName>
        <fullName evidence="1">Uncharacterized protein</fullName>
    </submittedName>
</protein>
<dbReference type="OrthoDB" id="8389895at2"/>
<proteinExistence type="predicted"/>
<accession>A0A109JRF9</accession>
<dbReference type="Proteomes" id="UP000068164">
    <property type="component" value="Unassembled WGS sequence"/>
</dbReference>
<evidence type="ECO:0000313" key="2">
    <source>
        <dbReference type="Proteomes" id="UP000068164"/>
    </source>
</evidence>
<organism evidence="1 2">
    <name type="scientific">Rhizobium altiplani</name>
    <dbReference type="NCBI Taxonomy" id="1864509"/>
    <lineage>
        <taxon>Bacteria</taxon>
        <taxon>Pseudomonadati</taxon>
        <taxon>Pseudomonadota</taxon>
        <taxon>Alphaproteobacteria</taxon>
        <taxon>Hyphomicrobiales</taxon>
        <taxon>Rhizobiaceae</taxon>
        <taxon>Rhizobium/Agrobacterium group</taxon>
        <taxon>Rhizobium</taxon>
    </lineage>
</organism>